<evidence type="ECO:0000313" key="2">
    <source>
        <dbReference type="EMBL" id="GCE13690.1"/>
    </source>
</evidence>
<keyword evidence="3" id="KW-1185">Reference proteome</keyword>
<dbReference type="EMBL" id="BIFR01000001">
    <property type="protein sequence ID" value="GCE13690.1"/>
    <property type="molecule type" value="Genomic_DNA"/>
</dbReference>
<gene>
    <name evidence="2" type="ORF">KTT_35490</name>
</gene>
<reference evidence="3" key="1">
    <citation type="submission" date="2018-12" db="EMBL/GenBank/DDBJ databases">
        <title>Tengunoibacter tsumagoiensis gen. nov., sp. nov., Dictyobacter kobayashii sp. nov., D. alpinus sp. nov., and D. joshuensis sp. nov. and description of Dictyobacteraceae fam. nov. within the order Ktedonobacterales isolated from Tengu-no-mugimeshi.</title>
        <authorList>
            <person name="Wang C.M."/>
            <person name="Zheng Y."/>
            <person name="Sakai Y."/>
            <person name="Toyoda A."/>
            <person name="Minakuchi Y."/>
            <person name="Abe K."/>
            <person name="Yokota A."/>
            <person name="Yabe S."/>
        </authorList>
    </citation>
    <scope>NUCLEOTIDE SEQUENCE [LARGE SCALE GENOMIC DNA]</scope>
    <source>
        <strain evidence="3">Uno3</strain>
    </source>
</reference>
<dbReference type="Proteomes" id="UP000287352">
    <property type="component" value="Unassembled WGS sequence"/>
</dbReference>
<proteinExistence type="predicted"/>
<keyword evidence="1" id="KW-0732">Signal</keyword>
<organism evidence="2 3">
    <name type="scientific">Tengunoibacter tsumagoiensis</name>
    <dbReference type="NCBI Taxonomy" id="2014871"/>
    <lineage>
        <taxon>Bacteria</taxon>
        <taxon>Bacillati</taxon>
        <taxon>Chloroflexota</taxon>
        <taxon>Ktedonobacteria</taxon>
        <taxon>Ktedonobacterales</taxon>
        <taxon>Dictyobacteraceae</taxon>
        <taxon>Tengunoibacter</taxon>
    </lineage>
</organism>
<evidence type="ECO:0000256" key="1">
    <source>
        <dbReference type="SAM" id="SignalP"/>
    </source>
</evidence>
<dbReference type="RefSeq" id="WP_126581194.1">
    <property type="nucleotide sequence ID" value="NZ_BIFR01000001.1"/>
</dbReference>
<evidence type="ECO:0000313" key="3">
    <source>
        <dbReference type="Proteomes" id="UP000287352"/>
    </source>
</evidence>
<dbReference type="AlphaFoldDB" id="A0A402A3G3"/>
<name>A0A402A3G3_9CHLR</name>
<protein>
    <submittedName>
        <fullName evidence="2">Uncharacterized protein</fullName>
    </submittedName>
</protein>
<sequence>MKTSSLFKFMIVFPIIVIGLVTLFPTTSAHAASSPLGGIPQSNYCDPGWEYVIYSQQANTHIPVTPPYADYNGTPSNASAQLSASTTGTVSLSTTAGVTVDANAIFASLKASFSVTISLSVSTTIGNNININIPPYTTGYGQYGVWALTTTGHYYYRTSSCNITYDQGTITVYAPENPGWKTWLG</sequence>
<accession>A0A402A3G3</accession>
<feature type="signal peptide" evidence="1">
    <location>
        <begin position="1"/>
        <end position="31"/>
    </location>
</feature>
<feature type="chain" id="PRO_5019527042" evidence="1">
    <location>
        <begin position="32"/>
        <end position="185"/>
    </location>
</feature>
<comment type="caution">
    <text evidence="2">The sequence shown here is derived from an EMBL/GenBank/DDBJ whole genome shotgun (WGS) entry which is preliminary data.</text>
</comment>